<dbReference type="OrthoDB" id="7863585at2"/>
<gene>
    <name evidence="2" type="ORF">thalar_01110</name>
</gene>
<reference evidence="3" key="1">
    <citation type="journal article" date="2013" name="Stand. Genomic Sci.">
        <title>Genome sequence of the Litoreibacter arenae type strain (DSM 19593(T)), a member of the Roseobacter clade isolated from sea sand.</title>
        <authorList>
            <person name="Riedel T."/>
            <person name="Fiebig A."/>
            <person name="Petersen J."/>
            <person name="Gronow S."/>
            <person name="Kyrpides N.C."/>
            <person name="Goker M."/>
            <person name="Klenk H.P."/>
        </authorList>
    </citation>
    <scope>NUCLEOTIDE SEQUENCE [LARGE SCALE GENOMIC DNA]</scope>
    <source>
        <strain evidence="3">DSM 19593</strain>
    </source>
</reference>
<protein>
    <recommendedName>
        <fullName evidence="4">Secreted protein</fullName>
    </recommendedName>
</protein>
<keyword evidence="3" id="KW-1185">Reference proteome</keyword>
<feature type="chain" id="PRO_5004568134" description="Secreted protein" evidence="1">
    <location>
        <begin position="25"/>
        <end position="115"/>
    </location>
</feature>
<dbReference type="HOGENOM" id="CLU_141071_0_0_5"/>
<evidence type="ECO:0000256" key="1">
    <source>
        <dbReference type="SAM" id="SignalP"/>
    </source>
</evidence>
<sequence length="115" mass="11652">MILARQVLAIVLVMTMVATTGSMAAMRDRDAGTQAMVICNGAGLQTILLDANGERVDPAPICPDCTMVVLAPAPASPDVILCDGVAGAALWVALAAPMTARNDRGGPQARAPPVG</sequence>
<keyword evidence="1" id="KW-0732">Signal</keyword>
<organism evidence="2 3">
    <name type="scientific">Litoreibacter arenae DSM 19593</name>
    <dbReference type="NCBI Taxonomy" id="1123360"/>
    <lineage>
        <taxon>Bacteria</taxon>
        <taxon>Pseudomonadati</taxon>
        <taxon>Pseudomonadota</taxon>
        <taxon>Alphaproteobacteria</taxon>
        <taxon>Rhodobacterales</taxon>
        <taxon>Roseobacteraceae</taxon>
        <taxon>Litoreibacter</taxon>
    </lineage>
</organism>
<name>S9QMQ9_9RHOB</name>
<comment type="caution">
    <text evidence="2">The sequence shown here is derived from an EMBL/GenBank/DDBJ whole genome shotgun (WGS) entry which is preliminary data.</text>
</comment>
<dbReference type="RefSeq" id="WP_021099681.1">
    <property type="nucleotide sequence ID" value="NZ_KE557306.1"/>
</dbReference>
<feature type="signal peptide" evidence="1">
    <location>
        <begin position="1"/>
        <end position="24"/>
    </location>
</feature>
<evidence type="ECO:0000313" key="3">
    <source>
        <dbReference type="Proteomes" id="UP000015351"/>
    </source>
</evidence>
<evidence type="ECO:0000313" key="2">
    <source>
        <dbReference type="EMBL" id="EPX80888.1"/>
    </source>
</evidence>
<proteinExistence type="predicted"/>
<dbReference type="STRING" id="1123360.thalar_01110"/>
<accession>S9QMQ9</accession>
<dbReference type="AlphaFoldDB" id="S9QMQ9"/>
<evidence type="ECO:0008006" key="4">
    <source>
        <dbReference type="Google" id="ProtNLM"/>
    </source>
</evidence>
<dbReference type="Proteomes" id="UP000015351">
    <property type="component" value="Unassembled WGS sequence"/>
</dbReference>
<dbReference type="EMBL" id="AONI01000008">
    <property type="protein sequence ID" value="EPX80888.1"/>
    <property type="molecule type" value="Genomic_DNA"/>
</dbReference>